<dbReference type="EMBL" id="CAMGYJ010000009">
    <property type="protein sequence ID" value="CAI0546311.1"/>
    <property type="molecule type" value="Genomic_DNA"/>
</dbReference>
<dbReference type="Gene3D" id="3.40.250.10">
    <property type="entry name" value="Rhodanese-like domain"/>
    <property type="match status" value="1"/>
</dbReference>
<dbReference type="PROSITE" id="PS51375">
    <property type="entry name" value="PPR"/>
    <property type="match status" value="1"/>
</dbReference>
<name>A0AAV0QMJ3_9ROSI</name>
<dbReference type="SUPFAM" id="SSF52821">
    <property type="entry name" value="Rhodanese/Cell cycle control phosphatase"/>
    <property type="match status" value="1"/>
</dbReference>
<accession>A0AAV0QMJ3</accession>
<dbReference type="NCBIfam" id="TIGR00756">
    <property type="entry name" value="PPR"/>
    <property type="match status" value="1"/>
</dbReference>
<dbReference type="Pfam" id="PF00581">
    <property type="entry name" value="Rhodanese"/>
    <property type="match status" value="1"/>
</dbReference>
<evidence type="ECO:0000256" key="2">
    <source>
        <dbReference type="PROSITE-ProRule" id="PRU00278"/>
    </source>
</evidence>
<protein>
    <recommendedName>
        <fullName evidence="8">Peptidylprolyl isomerase</fullName>
    </recommendedName>
</protein>
<reference evidence="6" key="1">
    <citation type="submission" date="2022-08" db="EMBL/GenBank/DDBJ databases">
        <authorList>
            <person name="Gutierrez-Valencia J."/>
        </authorList>
    </citation>
    <scope>NUCLEOTIDE SEQUENCE</scope>
</reference>
<dbReference type="InterPro" id="IPR002885">
    <property type="entry name" value="PPR_rpt"/>
</dbReference>
<dbReference type="InterPro" id="IPR000297">
    <property type="entry name" value="PPIase_PpiC"/>
</dbReference>
<dbReference type="PANTHER" id="PTHR43629">
    <property type="entry name" value="PEPTIDYL-PROLYL CIS-TRANS ISOMERASE"/>
    <property type="match status" value="1"/>
</dbReference>
<feature type="domain" description="PpiC" evidence="4">
    <location>
        <begin position="49"/>
        <end position="139"/>
    </location>
</feature>
<keyword evidence="1" id="KW-0677">Repeat</keyword>
<feature type="repeat" description="PPR" evidence="3">
    <location>
        <begin position="384"/>
        <end position="418"/>
    </location>
</feature>
<dbReference type="Pfam" id="PF13616">
    <property type="entry name" value="Rotamase_3"/>
    <property type="match status" value="1"/>
</dbReference>
<evidence type="ECO:0000259" key="4">
    <source>
        <dbReference type="PROSITE" id="PS50198"/>
    </source>
</evidence>
<dbReference type="InterPro" id="IPR001763">
    <property type="entry name" value="Rhodanese-like_dom"/>
</dbReference>
<gene>
    <name evidence="6" type="ORF">LITE_LOCUS43908</name>
</gene>
<dbReference type="InterPro" id="IPR011990">
    <property type="entry name" value="TPR-like_helical_dom_sf"/>
</dbReference>
<evidence type="ECO:0000256" key="3">
    <source>
        <dbReference type="PROSITE-ProRule" id="PRU00708"/>
    </source>
</evidence>
<evidence type="ECO:0000259" key="5">
    <source>
        <dbReference type="PROSITE" id="PS50206"/>
    </source>
</evidence>
<dbReference type="GO" id="GO:0003755">
    <property type="term" value="F:peptidyl-prolyl cis-trans isomerase activity"/>
    <property type="evidence" value="ECO:0007669"/>
    <property type="project" value="UniProtKB-KW"/>
</dbReference>
<evidence type="ECO:0008006" key="8">
    <source>
        <dbReference type="Google" id="ProtNLM"/>
    </source>
</evidence>
<dbReference type="AlphaFoldDB" id="A0AAV0QMJ3"/>
<dbReference type="InterPro" id="IPR046357">
    <property type="entry name" value="PPIase_dom_sf"/>
</dbReference>
<proteinExistence type="predicted"/>
<dbReference type="Gene3D" id="1.25.40.10">
    <property type="entry name" value="Tetratricopeptide repeat domain"/>
    <property type="match status" value="1"/>
</dbReference>
<dbReference type="SMART" id="SM00450">
    <property type="entry name" value="RHOD"/>
    <property type="match status" value="1"/>
</dbReference>
<dbReference type="PROSITE" id="PS50206">
    <property type="entry name" value="RHODANESE_3"/>
    <property type="match status" value="1"/>
</dbReference>
<evidence type="ECO:0000256" key="1">
    <source>
        <dbReference type="ARBA" id="ARBA00022737"/>
    </source>
</evidence>
<evidence type="ECO:0000313" key="7">
    <source>
        <dbReference type="Proteomes" id="UP001154282"/>
    </source>
</evidence>
<comment type="caution">
    <text evidence="6">The sequence shown here is derived from an EMBL/GenBank/DDBJ whole genome shotgun (WGS) entry which is preliminary data.</text>
</comment>
<dbReference type="PROSITE" id="PS50198">
    <property type="entry name" value="PPIC_PPIASE_2"/>
    <property type="match status" value="1"/>
</dbReference>
<dbReference type="PANTHER" id="PTHR43629:SF2">
    <property type="entry name" value="RHODANESE-LIKE_PPIC DOMAIN-CONTAINING PROTEIN 12, CHLOROPLASTIC"/>
    <property type="match status" value="1"/>
</dbReference>
<evidence type="ECO:0000313" key="6">
    <source>
        <dbReference type="EMBL" id="CAI0546311.1"/>
    </source>
</evidence>
<keyword evidence="7" id="KW-1185">Reference proteome</keyword>
<keyword evidence="2" id="KW-0697">Rotamase</keyword>
<dbReference type="Pfam" id="PF01535">
    <property type="entry name" value="PPR"/>
    <property type="match status" value="2"/>
</dbReference>
<dbReference type="SUPFAM" id="SSF54534">
    <property type="entry name" value="FKBP-like"/>
    <property type="match status" value="1"/>
</dbReference>
<organism evidence="6 7">
    <name type="scientific">Linum tenue</name>
    <dbReference type="NCBI Taxonomy" id="586396"/>
    <lineage>
        <taxon>Eukaryota</taxon>
        <taxon>Viridiplantae</taxon>
        <taxon>Streptophyta</taxon>
        <taxon>Embryophyta</taxon>
        <taxon>Tracheophyta</taxon>
        <taxon>Spermatophyta</taxon>
        <taxon>Magnoliopsida</taxon>
        <taxon>eudicotyledons</taxon>
        <taxon>Gunneridae</taxon>
        <taxon>Pentapetalae</taxon>
        <taxon>rosids</taxon>
        <taxon>fabids</taxon>
        <taxon>Malpighiales</taxon>
        <taxon>Linaceae</taxon>
        <taxon>Linum</taxon>
    </lineage>
</organism>
<sequence length="479" mass="53336">MLRATRLQSPAAATVSALRPSLVPFLSFTSLHCCSHLALSSPASGSGVERELLVQHLLVKEGDANLLVDIQRRITRGEDLGDLAVEYSICPSKQEGGLLGWVKKGQMVPEFEEAAFTAPLNKVVRCKTQFGWHLLQVLSEREECVLREIQPKDFHVKFQDPTFLEEVQLIDVREPDEVAKASLPSFEVFPLRQFGTWGPEITTKLDPQKDTYVMCHHGMRSLQVAKWLQSQGFQRVFNLAGGIHAYATTRSTVPALAATVTFPDEKPTLTDEEITKINLLIPRLCLSNTNHLPTAIQLMTTALLTNPPLQSLSLSIFIHSLTSEPDMAKPMSVLTVLRHNPSAHAHLSPTASMLVSSYMRRKRPKEALKVYHWMLRPGSACKVGKDVYGVLVYGFCNLGLVLDSLKVLRDMVDEGLLPGNGLRRIVKRSLLWEARVCEAVELDTALSACYTEGAAGEFYTKLLNLLDSLIGNWREQEKE</sequence>
<dbReference type="InterPro" id="IPR052204">
    <property type="entry name" value="PpiC/parvulin_rotamase"/>
</dbReference>
<dbReference type="InterPro" id="IPR036873">
    <property type="entry name" value="Rhodanese-like_dom_sf"/>
</dbReference>
<keyword evidence="2" id="KW-0413">Isomerase</keyword>
<dbReference type="Gene3D" id="3.10.50.40">
    <property type="match status" value="1"/>
</dbReference>
<dbReference type="Proteomes" id="UP001154282">
    <property type="component" value="Unassembled WGS sequence"/>
</dbReference>
<feature type="domain" description="Rhodanese" evidence="5">
    <location>
        <begin position="163"/>
        <end position="248"/>
    </location>
</feature>